<dbReference type="EMBL" id="JAAIUW010000009">
    <property type="protein sequence ID" value="KAF7815102.1"/>
    <property type="molecule type" value="Genomic_DNA"/>
</dbReference>
<gene>
    <name evidence="1" type="ORF">G2W53_029071</name>
</gene>
<reference evidence="1" key="1">
    <citation type="submission" date="2020-09" db="EMBL/GenBank/DDBJ databases">
        <title>Genome-Enabled Discovery of Anthraquinone Biosynthesis in Senna tora.</title>
        <authorList>
            <person name="Kang S.-H."/>
            <person name="Pandey R.P."/>
            <person name="Lee C.-M."/>
            <person name="Sim J.-S."/>
            <person name="Jeong J.-T."/>
            <person name="Choi B.-S."/>
            <person name="Jung M."/>
            <person name="Ginzburg D."/>
            <person name="Zhao K."/>
            <person name="Won S.Y."/>
            <person name="Oh T.-J."/>
            <person name="Yu Y."/>
            <person name="Kim N.-H."/>
            <person name="Lee O.R."/>
            <person name="Lee T.-H."/>
            <person name="Bashyal P."/>
            <person name="Kim T.-S."/>
            <person name="Lee W.-H."/>
            <person name="Kawkins C."/>
            <person name="Kim C.-K."/>
            <person name="Kim J.S."/>
            <person name="Ahn B.O."/>
            <person name="Rhee S.Y."/>
            <person name="Sohng J.K."/>
        </authorList>
    </citation>
    <scope>NUCLEOTIDE SEQUENCE</scope>
    <source>
        <tissue evidence="1">Leaf</tissue>
    </source>
</reference>
<evidence type="ECO:0000313" key="1">
    <source>
        <dbReference type="EMBL" id="KAF7815102.1"/>
    </source>
</evidence>
<protein>
    <submittedName>
        <fullName evidence="1">Uncharacterized protein</fullName>
    </submittedName>
</protein>
<organism evidence="1 2">
    <name type="scientific">Senna tora</name>
    <dbReference type="NCBI Taxonomy" id="362788"/>
    <lineage>
        <taxon>Eukaryota</taxon>
        <taxon>Viridiplantae</taxon>
        <taxon>Streptophyta</taxon>
        <taxon>Embryophyta</taxon>
        <taxon>Tracheophyta</taxon>
        <taxon>Spermatophyta</taxon>
        <taxon>Magnoliopsida</taxon>
        <taxon>eudicotyledons</taxon>
        <taxon>Gunneridae</taxon>
        <taxon>Pentapetalae</taxon>
        <taxon>rosids</taxon>
        <taxon>fabids</taxon>
        <taxon>Fabales</taxon>
        <taxon>Fabaceae</taxon>
        <taxon>Caesalpinioideae</taxon>
        <taxon>Cassia clade</taxon>
        <taxon>Senna</taxon>
    </lineage>
</organism>
<accession>A0A834T710</accession>
<proteinExistence type="predicted"/>
<sequence>MLGGRSRGRGEGEGGSGFAKALEYLHLNLQPWWSSRWTYSKFQSNVKSCEHPILAITILYSDSILRVHFFLVSRELDARVKTEQTTDKLLFPKEVGKESSRCLDID</sequence>
<evidence type="ECO:0000313" key="2">
    <source>
        <dbReference type="Proteomes" id="UP000634136"/>
    </source>
</evidence>
<dbReference type="Proteomes" id="UP000634136">
    <property type="component" value="Unassembled WGS sequence"/>
</dbReference>
<comment type="caution">
    <text evidence="1">The sequence shown here is derived from an EMBL/GenBank/DDBJ whole genome shotgun (WGS) entry which is preliminary data.</text>
</comment>
<keyword evidence="2" id="KW-1185">Reference proteome</keyword>
<dbReference type="AlphaFoldDB" id="A0A834T710"/>
<name>A0A834T710_9FABA</name>